<dbReference type="InterPro" id="IPR009057">
    <property type="entry name" value="Homeodomain-like_sf"/>
</dbReference>
<keyword evidence="1" id="KW-0371">Homeobox</keyword>
<proteinExistence type="predicted"/>
<dbReference type="GO" id="GO:0003677">
    <property type="term" value="F:DNA binding"/>
    <property type="evidence" value="ECO:0007669"/>
    <property type="project" value="UniProtKB-KW"/>
</dbReference>
<dbReference type="Proteomes" id="UP000199518">
    <property type="component" value="Unassembled WGS sequence"/>
</dbReference>
<reference evidence="2" key="1">
    <citation type="submission" date="2016-10" db="EMBL/GenBank/DDBJ databases">
        <authorList>
            <person name="Varghese N."/>
            <person name="Submissions S."/>
        </authorList>
    </citation>
    <scope>NUCLEOTIDE SEQUENCE [LARGE SCALE GENOMIC DNA]</scope>
    <source>
        <strain evidence="2">DSM 26348</strain>
    </source>
</reference>
<organism evidence="1 2">
    <name type="scientific">Planctomicrobium piriforme</name>
    <dbReference type="NCBI Taxonomy" id="1576369"/>
    <lineage>
        <taxon>Bacteria</taxon>
        <taxon>Pseudomonadati</taxon>
        <taxon>Planctomycetota</taxon>
        <taxon>Planctomycetia</taxon>
        <taxon>Planctomycetales</taxon>
        <taxon>Planctomycetaceae</taxon>
        <taxon>Planctomicrobium</taxon>
    </lineage>
</organism>
<dbReference type="Pfam" id="PF13565">
    <property type="entry name" value="HTH_32"/>
    <property type="match status" value="1"/>
</dbReference>
<dbReference type="SUPFAM" id="SSF46689">
    <property type="entry name" value="Homeodomain-like"/>
    <property type="match status" value="1"/>
</dbReference>
<dbReference type="AlphaFoldDB" id="A0A1I3TNE7"/>
<dbReference type="STRING" id="1576369.SAMN05421753_1391"/>
<dbReference type="RefSeq" id="WP_092057324.1">
    <property type="nucleotide sequence ID" value="NZ_FOQD01000039.1"/>
</dbReference>
<keyword evidence="1" id="KW-0238">DNA-binding</keyword>
<dbReference type="OrthoDB" id="69748at2"/>
<gene>
    <name evidence="1" type="ORF">SAMN05421753_1391</name>
</gene>
<dbReference type="EMBL" id="FOQD01000039">
    <property type="protein sequence ID" value="SFJ72072.1"/>
    <property type="molecule type" value="Genomic_DNA"/>
</dbReference>
<name>A0A1I3TNE7_9PLAN</name>
<keyword evidence="2" id="KW-1185">Reference proteome</keyword>
<evidence type="ECO:0000313" key="1">
    <source>
        <dbReference type="EMBL" id="SFJ72072.1"/>
    </source>
</evidence>
<protein>
    <submittedName>
        <fullName evidence="1">Homeodomain-like domain-containing protein</fullName>
    </submittedName>
</protein>
<evidence type="ECO:0000313" key="2">
    <source>
        <dbReference type="Proteomes" id="UP000199518"/>
    </source>
</evidence>
<accession>A0A1I3TNE7</accession>
<sequence>MQKKYLVRLTDQERGELAEVIRKLKGTSQKVRRAQILLKADADGPHWTDARIAEAFGVRTKTVENVRQRLVERGFAETLQGARPQPRPAAKVLDGEQEARVIALRLGSPPAGYANWSLRLLASEVVSLEIVPAISHETVRQTLKRGA</sequence>